<organism evidence="2 3">
    <name type="scientific">Mycolicibacterium rutilum</name>
    <name type="common">Mycobacterium rutilum</name>
    <dbReference type="NCBI Taxonomy" id="370526"/>
    <lineage>
        <taxon>Bacteria</taxon>
        <taxon>Bacillati</taxon>
        <taxon>Actinomycetota</taxon>
        <taxon>Actinomycetes</taxon>
        <taxon>Mycobacteriales</taxon>
        <taxon>Mycobacteriaceae</taxon>
        <taxon>Mycolicibacterium</taxon>
    </lineage>
</organism>
<dbReference type="InterPro" id="IPR016181">
    <property type="entry name" value="Acyl_CoA_acyltransferase"/>
</dbReference>
<evidence type="ECO:0000313" key="3">
    <source>
        <dbReference type="Proteomes" id="UP000182915"/>
    </source>
</evidence>
<accession>A0A1H6KXW2</accession>
<dbReference type="CDD" id="cd04301">
    <property type="entry name" value="NAT_SF"/>
    <property type="match status" value="1"/>
</dbReference>
<dbReference type="AlphaFoldDB" id="A0A1H6KXW2"/>
<dbReference type="EMBL" id="LT629971">
    <property type="protein sequence ID" value="SEH77823.1"/>
    <property type="molecule type" value="Genomic_DNA"/>
</dbReference>
<keyword evidence="2" id="KW-0808">Transferase</keyword>
<dbReference type="GO" id="GO:0016747">
    <property type="term" value="F:acyltransferase activity, transferring groups other than amino-acyl groups"/>
    <property type="evidence" value="ECO:0007669"/>
    <property type="project" value="InterPro"/>
</dbReference>
<name>A0A1H6KXW2_MYCRU</name>
<dbReference type="SUPFAM" id="SSF55729">
    <property type="entry name" value="Acyl-CoA N-acyltransferases (Nat)"/>
    <property type="match status" value="1"/>
</dbReference>
<keyword evidence="3" id="KW-1185">Reference proteome</keyword>
<dbReference type="Pfam" id="PF00583">
    <property type="entry name" value="Acetyltransf_1"/>
    <property type="match status" value="1"/>
</dbReference>
<evidence type="ECO:0000259" key="1">
    <source>
        <dbReference type="PROSITE" id="PS51186"/>
    </source>
</evidence>
<dbReference type="STRING" id="370526.SAMN04489835_4022"/>
<feature type="domain" description="N-acetyltransferase" evidence="1">
    <location>
        <begin position="5"/>
        <end position="168"/>
    </location>
</feature>
<dbReference type="Gene3D" id="3.40.630.30">
    <property type="match status" value="1"/>
</dbReference>
<dbReference type="RefSeq" id="WP_157897761.1">
    <property type="nucleotide sequence ID" value="NZ_LT629971.1"/>
</dbReference>
<gene>
    <name evidence="2" type="ORF">SAMN04489835_4022</name>
</gene>
<dbReference type="PANTHER" id="PTHR43072">
    <property type="entry name" value="N-ACETYLTRANSFERASE"/>
    <property type="match status" value="1"/>
</dbReference>
<dbReference type="InterPro" id="IPR000182">
    <property type="entry name" value="GNAT_dom"/>
</dbReference>
<reference evidence="3" key="1">
    <citation type="submission" date="2016-10" db="EMBL/GenBank/DDBJ databases">
        <authorList>
            <person name="Varghese N."/>
            <person name="Submissions S."/>
        </authorList>
    </citation>
    <scope>NUCLEOTIDE SEQUENCE [LARGE SCALE GENOMIC DNA]</scope>
    <source>
        <strain evidence="3">DSM 45405</strain>
    </source>
</reference>
<dbReference type="PANTHER" id="PTHR43072:SF8">
    <property type="entry name" value="ACYLTRANSFERASE FABY-RELATED"/>
    <property type="match status" value="1"/>
</dbReference>
<sequence>MTTAVELRPARPQDLPAIGRIYAHYVENTVATFELTPPGPAEWSRRLEAIAAAGLPFITATVDGEVAGYAYCGPWKSRPAYRRTVEDSVYVAPDAHGRGIGGRLVDELLTRCARAGARQVIAVIVDADGAASVALHRNRGFVEAGRLHAVGFKHDRWLDTVLLQRSLIG</sequence>
<protein>
    <submittedName>
        <fullName evidence="2">Phosphinothricin acetyltransferase</fullName>
    </submittedName>
</protein>
<dbReference type="OrthoDB" id="3173333at2"/>
<dbReference type="PROSITE" id="PS51186">
    <property type="entry name" value="GNAT"/>
    <property type="match status" value="1"/>
</dbReference>
<dbReference type="Proteomes" id="UP000182915">
    <property type="component" value="Chromosome I"/>
</dbReference>
<proteinExistence type="predicted"/>
<evidence type="ECO:0000313" key="2">
    <source>
        <dbReference type="EMBL" id="SEH77823.1"/>
    </source>
</evidence>